<feature type="region of interest" description="Disordered" evidence="1">
    <location>
        <begin position="1"/>
        <end position="57"/>
    </location>
</feature>
<protein>
    <submittedName>
        <fullName evidence="2">Uncharacterized protein</fullName>
    </submittedName>
</protein>
<name>A0ABP6HI03_9ACTN</name>
<dbReference type="EMBL" id="BAAAVM010000121">
    <property type="protein sequence ID" value="GAA2776154.1"/>
    <property type="molecule type" value="Genomic_DNA"/>
</dbReference>
<comment type="caution">
    <text evidence="2">The sequence shown here is derived from an EMBL/GenBank/DDBJ whole genome shotgun (WGS) entry which is preliminary data.</text>
</comment>
<keyword evidence="3" id="KW-1185">Reference proteome</keyword>
<reference evidence="3" key="1">
    <citation type="journal article" date="2019" name="Int. J. Syst. Evol. Microbiol.">
        <title>The Global Catalogue of Microorganisms (GCM) 10K type strain sequencing project: providing services to taxonomists for standard genome sequencing and annotation.</title>
        <authorList>
            <consortium name="The Broad Institute Genomics Platform"/>
            <consortium name="The Broad Institute Genome Sequencing Center for Infectious Disease"/>
            <person name="Wu L."/>
            <person name="Ma J."/>
        </authorList>
    </citation>
    <scope>NUCLEOTIDE SEQUENCE [LARGE SCALE GENOMIC DNA]</scope>
    <source>
        <strain evidence="3">JCM 11574</strain>
    </source>
</reference>
<accession>A0ABP6HI03</accession>
<evidence type="ECO:0000313" key="3">
    <source>
        <dbReference type="Proteomes" id="UP001500893"/>
    </source>
</evidence>
<evidence type="ECO:0000256" key="1">
    <source>
        <dbReference type="SAM" id="MobiDB-lite"/>
    </source>
</evidence>
<evidence type="ECO:0000313" key="2">
    <source>
        <dbReference type="EMBL" id="GAA2776154.1"/>
    </source>
</evidence>
<organism evidence="2 3">
    <name type="scientific">Streptomyces rameus</name>
    <dbReference type="NCBI Taxonomy" id="68261"/>
    <lineage>
        <taxon>Bacteria</taxon>
        <taxon>Bacillati</taxon>
        <taxon>Actinomycetota</taxon>
        <taxon>Actinomycetes</taxon>
        <taxon>Kitasatosporales</taxon>
        <taxon>Streptomycetaceae</taxon>
        <taxon>Streptomyces</taxon>
    </lineage>
</organism>
<sequence length="57" mass="5613">MCEGLAGGHRISVQSAVPAGPVARETDGGEAGGAPEMTIKGSCPMLRLAHPGGGWPS</sequence>
<dbReference type="Proteomes" id="UP001500893">
    <property type="component" value="Unassembled WGS sequence"/>
</dbReference>
<gene>
    <name evidence="2" type="ORF">GCM10010521_63600</name>
</gene>
<proteinExistence type="predicted"/>